<name>A0ABR9MXT9_9MICO</name>
<feature type="region of interest" description="Disordered" evidence="1">
    <location>
        <begin position="88"/>
        <end position="116"/>
    </location>
</feature>
<keyword evidence="3" id="KW-1185">Reference proteome</keyword>
<gene>
    <name evidence="2" type="ORF">IHE71_10875</name>
</gene>
<feature type="compositionally biased region" description="Low complexity" evidence="1">
    <location>
        <begin position="88"/>
        <end position="100"/>
    </location>
</feature>
<dbReference type="Gene3D" id="6.10.250.660">
    <property type="match status" value="1"/>
</dbReference>
<dbReference type="RefSeq" id="WP_192862786.1">
    <property type="nucleotide sequence ID" value="NZ_JADAQT010000080.1"/>
</dbReference>
<organism evidence="2 3">
    <name type="scientific">Myceligenerans pegani</name>
    <dbReference type="NCBI Taxonomy" id="2776917"/>
    <lineage>
        <taxon>Bacteria</taxon>
        <taxon>Bacillati</taxon>
        <taxon>Actinomycetota</taxon>
        <taxon>Actinomycetes</taxon>
        <taxon>Micrococcales</taxon>
        <taxon>Promicromonosporaceae</taxon>
        <taxon>Myceligenerans</taxon>
    </lineage>
</organism>
<reference evidence="2 3" key="1">
    <citation type="submission" date="2020-10" db="EMBL/GenBank/DDBJ databases">
        <title>Myceligenerans pegani sp. nov., an endophytic actinomycete isolated from Peganum harmala L. in Xinjiang, China.</title>
        <authorList>
            <person name="Xin L."/>
        </authorList>
    </citation>
    <scope>NUCLEOTIDE SEQUENCE [LARGE SCALE GENOMIC DNA]</scope>
    <source>
        <strain evidence="2 3">TRM65318</strain>
    </source>
</reference>
<evidence type="ECO:0000313" key="2">
    <source>
        <dbReference type="EMBL" id="MBE1876210.1"/>
    </source>
</evidence>
<sequence>MTDDLVRRIADARFSGTRLREGYDVAEVDAFLDRLAGAVRAEGEHRAARAAALVDDARFRVVRFREGYDIAEVDGFLDEMRAAVTGRRARASSGASAEGAGPPPAAHGPATAAPSDLERDTTFLGWLFGRR</sequence>
<comment type="caution">
    <text evidence="2">The sequence shown here is derived from an EMBL/GenBank/DDBJ whole genome shotgun (WGS) entry which is preliminary data.</text>
</comment>
<dbReference type="Proteomes" id="UP000625527">
    <property type="component" value="Unassembled WGS sequence"/>
</dbReference>
<protein>
    <submittedName>
        <fullName evidence="2">DivIVA domain-containing protein</fullName>
    </submittedName>
</protein>
<proteinExistence type="predicted"/>
<evidence type="ECO:0000256" key="1">
    <source>
        <dbReference type="SAM" id="MobiDB-lite"/>
    </source>
</evidence>
<evidence type="ECO:0000313" key="3">
    <source>
        <dbReference type="Proteomes" id="UP000625527"/>
    </source>
</evidence>
<accession>A0ABR9MXT9</accession>
<dbReference type="EMBL" id="JADAQT010000080">
    <property type="protein sequence ID" value="MBE1876210.1"/>
    <property type="molecule type" value="Genomic_DNA"/>
</dbReference>
<dbReference type="InterPro" id="IPR019933">
    <property type="entry name" value="DivIVA_domain"/>
</dbReference>
<dbReference type="NCBIfam" id="TIGR03544">
    <property type="entry name" value="DivI1A_domain"/>
    <property type="match status" value="2"/>
</dbReference>